<evidence type="ECO:0000313" key="3">
    <source>
        <dbReference type="Proteomes" id="UP000470876"/>
    </source>
</evidence>
<keyword evidence="3" id="KW-1185">Reference proteome</keyword>
<evidence type="ECO:0000256" key="1">
    <source>
        <dbReference type="SAM" id="SignalP"/>
    </source>
</evidence>
<organism evidence="2 3">
    <name type="scientific">Nocardia cyriacigeorgica</name>
    <dbReference type="NCBI Taxonomy" id="135487"/>
    <lineage>
        <taxon>Bacteria</taxon>
        <taxon>Bacillati</taxon>
        <taxon>Actinomycetota</taxon>
        <taxon>Actinomycetes</taxon>
        <taxon>Mycobacteriales</taxon>
        <taxon>Nocardiaceae</taxon>
        <taxon>Nocardia</taxon>
    </lineage>
</organism>
<accession>A0ABX0CWI2</accession>
<protein>
    <submittedName>
        <fullName evidence="2">Uncharacterized protein</fullName>
    </submittedName>
</protein>
<evidence type="ECO:0000313" key="2">
    <source>
        <dbReference type="EMBL" id="NEW58142.1"/>
    </source>
</evidence>
<comment type="caution">
    <text evidence="2">The sequence shown here is derived from an EMBL/GenBank/DDBJ whole genome shotgun (WGS) entry which is preliminary data.</text>
</comment>
<reference evidence="2 3" key="1">
    <citation type="submission" date="2020-01" db="EMBL/GenBank/DDBJ databases">
        <title>Genetics and antimicrobial susceptibilities of Nocardia species isolated from the soil; a comparison with species isolated from humans.</title>
        <authorList>
            <person name="Carrasco G."/>
            <person name="Monzon S."/>
            <person name="Sansegundo M."/>
            <person name="Garcia E."/>
            <person name="Garrido N."/>
            <person name="Medina M.J."/>
            <person name="Villalon P."/>
            <person name="Ramirez-Arocha A.C."/>
            <person name="Jimenez P."/>
            <person name="Cuesta I."/>
            <person name="Valdezate S."/>
        </authorList>
    </citation>
    <scope>NUCLEOTIDE SEQUENCE [LARGE SCALE GENOMIC DNA]</scope>
    <source>
        <strain evidence="2 3">CNM20110649</strain>
    </source>
</reference>
<feature type="signal peptide" evidence="1">
    <location>
        <begin position="1"/>
        <end position="26"/>
    </location>
</feature>
<dbReference type="RefSeq" id="WP_163956154.1">
    <property type="nucleotide sequence ID" value="NZ_JAAGUX010000046.1"/>
</dbReference>
<gene>
    <name evidence="2" type="ORF">GV794_21160</name>
</gene>
<sequence>MSKSALWAGIAVVPLLVLLPAPIAAADAGSGCVMLCDSPARPPADECVMSCEPAPEADMQICIRCGLPIPFLGKPKEEGKW</sequence>
<keyword evidence="1" id="KW-0732">Signal</keyword>
<dbReference type="Proteomes" id="UP000470876">
    <property type="component" value="Unassembled WGS sequence"/>
</dbReference>
<dbReference type="EMBL" id="JAAGUX010000046">
    <property type="protein sequence ID" value="NEW58142.1"/>
    <property type="molecule type" value="Genomic_DNA"/>
</dbReference>
<feature type="chain" id="PRO_5047229178" evidence="1">
    <location>
        <begin position="27"/>
        <end position="81"/>
    </location>
</feature>
<proteinExistence type="predicted"/>
<name>A0ABX0CWI2_9NOCA</name>